<feature type="signal peptide" evidence="1">
    <location>
        <begin position="1"/>
        <end position="19"/>
    </location>
</feature>
<protein>
    <submittedName>
        <fullName evidence="2">(rape) hypothetical protein</fullName>
    </submittedName>
</protein>
<feature type="chain" id="PRO_5036460767" evidence="1">
    <location>
        <begin position="20"/>
        <end position="82"/>
    </location>
</feature>
<proteinExistence type="predicted"/>
<dbReference type="AlphaFoldDB" id="A0A816LAQ9"/>
<sequence>MSYLIFMLAIAMCFGLNEGIVWVCPMNTLEFQNKLNPGSILKVNCSPNRNEIDDLHEVKVNDKYQIFLSEIQEKRIVWRCLL</sequence>
<gene>
    <name evidence="2" type="ORF">DARMORV10_C05P48130.1</name>
</gene>
<organism evidence="2">
    <name type="scientific">Brassica napus</name>
    <name type="common">Rape</name>
    <dbReference type="NCBI Taxonomy" id="3708"/>
    <lineage>
        <taxon>Eukaryota</taxon>
        <taxon>Viridiplantae</taxon>
        <taxon>Streptophyta</taxon>
        <taxon>Embryophyta</taxon>
        <taxon>Tracheophyta</taxon>
        <taxon>Spermatophyta</taxon>
        <taxon>Magnoliopsida</taxon>
        <taxon>eudicotyledons</taxon>
        <taxon>Gunneridae</taxon>
        <taxon>Pentapetalae</taxon>
        <taxon>rosids</taxon>
        <taxon>malvids</taxon>
        <taxon>Brassicales</taxon>
        <taxon>Brassicaceae</taxon>
        <taxon>Brassiceae</taxon>
        <taxon>Brassica</taxon>
    </lineage>
</organism>
<accession>A0A816LAQ9</accession>
<dbReference type="Proteomes" id="UP001295469">
    <property type="component" value="Chromosome C05"/>
</dbReference>
<keyword evidence="1" id="KW-0732">Signal</keyword>
<evidence type="ECO:0000313" key="2">
    <source>
        <dbReference type="EMBL" id="CAF1933401.1"/>
    </source>
</evidence>
<name>A0A816LAQ9_BRANA</name>
<reference evidence="2" key="1">
    <citation type="submission" date="2021-01" db="EMBL/GenBank/DDBJ databases">
        <authorList>
            <consortium name="Genoscope - CEA"/>
            <person name="William W."/>
        </authorList>
    </citation>
    <scope>NUCLEOTIDE SEQUENCE</scope>
</reference>
<evidence type="ECO:0000256" key="1">
    <source>
        <dbReference type="SAM" id="SignalP"/>
    </source>
</evidence>
<dbReference type="EMBL" id="HG994369">
    <property type="protein sequence ID" value="CAF1933401.1"/>
    <property type="molecule type" value="Genomic_DNA"/>
</dbReference>